<organism evidence="2 3">
    <name type="scientific">Nocardioides nanhaiensis</name>
    <dbReference type="NCBI Taxonomy" id="1476871"/>
    <lineage>
        <taxon>Bacteria</taxon>
        <taxon>Bacillati</taxon>
        <taxon>Actinomycetota</taxon>
        <taxon>Actinomycetes</taxon>
        <taxon>Propionibacteriales</taxon>
        <taxon>Nocardioidaceae</taxon>
        <taxon>Nocardioides</taxon>
    </lineage>
</organism>
<proteinExistence type="predicted"/>
<evidence type="ECO:0000313" key="2">
    <source>
        <dbReference type="EMBL" id="GAA4686472.1"/>
    </source>
</evidence>
<evidence type="ECO:0000313" key="3">
    <source>
        <dbReference type="Proteomes" id="UP001500621"/>
    </source>
</evidence>
<dbReference type="Proteomes" id="UP001500621">
    <property type="component" value="Unassembled WGS sequence"/>
</dbReference>
<reference evidence="3" key="1">
    <citation type="journal article" date="2019" name="Int. J. Syst. Evol. Microbiol.">
        <title>The Global Catalogue of Microorganisms (GCM) 10K type strain sequencing project: providing services to taxonomists for standard genome sequencing and annotation.</title>
        <authorList>
            <consortium name="The Broad Institute Genomics Platform"/>
            <consortium name="The Broad Institute Genome Sequencing Center for Infectious Disease"/>
            <person name="Wu L."/>
            <person name="Ma J."/>
        </authorList>
    </citation>
    <scope>NUCLEOTIDE SEQUENCE [LARGE SCALE GENOMIC DNA]</scope>
    <source>
        <strain evidence="3">JCM 18127</strain>
    </source>
</reference>
<keyword evidence="3" id="KW-1185">Reference proteome</keyword>
<dbReference type="EMBL" id="BAABIM010000002">
    <property type="protein sequence ID" value="GAA4686472.1"/>
    <property type="molecule type" value="Genomic_DNA"/>
</dbReference>
<dbReference type="InterPro" id="IPR043968">
    <property type="entry name" value="SGNH"/>
</dbReference>
<accession>A0ABP8WC93</accession>
<comment type="caution">
    <text evidence="2">The sequence shown here is derived from an EMBL/GenBank/DDBJ whole genome shotgun (WGS) entry which is preliminary data.</text>
</comment>
<sequence length="326" mass="34657">MLPPGTSPQPRTRPAALLLALVVAVTTVLTTGALSSASAAAPAAAPAAGPAAGPAARANPGLPLPERCLVRPGKCEIGPQKAGAPTLVLWGDSHAWQHLRGIQQATAAPRRHVNLVVFLYGGCPPMDQKLTPAQVRTAGPCAQTNHRALAYVQRLHRQQRPYRVLLGSGWEIFRYALSPLPDGAAGWRQPTSDSVANAARLGRTGTPALFRTLGRMGAPVDVIGQMVTVPTNAPACAAGFNPYRCTLPRSAALAHFAENMRQIRQLRGMLTRPSLLVQPSRLLCDTRRCRSTMDGRSVYANPAHITKPVAGRLQRYFAPTVGRLLG</sequence>
<dbReference type="Pfam" id="PF19040">
    <property type="entry name" value="SGNH"/>
    <property type="match status" value="1"/>
</dbReference>
<evidence type="ECO:0000259" key="1">
    <source>
        <dbReference type="Pfam" id="PF19040"/>
    </source>
</evidence>
<feature type="domain" description="SGNH" evidence="1">
    <location>
        <begin position="73"/>
        <end position="319"/>
    </location>
</feature>
<gene>
    <name evidence="2" type="ORF">GCM10023226_25330</name>
</gene>
<dbReference type="RefSeq" id="WP_345266330.1">
    <property type="nucleotide sequence ID" value="NZ_BAABIM010000002.1"/>
</dbReference>
<protein>
    <recommendedName>
        <fullName evidence="1">SGNH domain-containing protein</fullName>
    </recommendedName>
</protein>
<name>A0ABP8WC93_9ACTN</name>